<keyword evidence="1" id="KW-0732">Signal</keyword>
<dbReference type="SUPFAM" id="SSF50998">
    <property type="entry name" value="Quinoprotein alcohol dehydrogenase-like"/>
    <property type="match status" value="1"/>
</dbReference>
<dbReference type="InterPro" id="IPR010262">
    <property type="entry name" value="Arylsulfotransferase_bact"/>
</dbReference>
<dbReference type="InterPro" id="IPR015943">
    <property type="entry name" value="WD40/YVTN_repeat-like_dom_sf"/>
</dbReference>
<dbReference type="Proteomes" id="UP000303847">
    <property type="component" value="Chromosome"/>
</dbReference>
<dbReference type="PANTHER" id="PTHR35340">
    <property type="entry name" value="PQQ ENZYME REPEAT PROTEIN-RELATED"/>
    <property type="match status" value="1"/>
</dbReference>
<dbReference type="Proteomes" id="UP000295985">
    <property type="component" value="Unassembled WGS sequence"/>
</dbReference>
<protein>
    <submittedName>
        <fullName evidence="2">ArsR family transcriptional regulator</fullName>
    </submittedName>
</protein>
<evidence type="ECO:0000313" key="5">
    <source>
        <dbReference type="Proteomes" id="UP000303847"/>
    </source>
</evidence>
<feature type="signal peptide" evidence="1">
    <location>
        <begin position="1"/>
        <end position="19"/>
    </location>
</feature>
<evidence type="ECO:0000313" key="4">
    <source>
        <dbReference type="Proteomes" id="UP000295985"/>
    </source>
</evidence>
<reference evidence="3 5" key="2">
    <citation type="submission" date="2018-11" db="EMBL/GenBank/DDBJ databases">
        <title>Genome sequences of Brenneria nigrifluens and Brenneria rubrifaciens.</title>
        <authorList>
            <person name="Poret-Peterson A.T."/>
            <person name="McClean A.E."/>
            <person name="Kluepfel D.A."/>
        </authorList>
    </citation>
    <scope>NUCLEOTIDE SEQUENCE [LARGE SCALE GENOMIC DNA]</scope>
    <source>
        <strain evidence="3 5">ATCC 13028</strain>
    </source>
</reference>
<organism evidence="2 4">
    <name type="scientific">Brenneria nigrifluens DSM 30175 = ATCC 13028</name>
    <dbReference type="NCBI Taxonomy" id="1121120"/>
    <lineage>
        <taxon>Bacteria</taxon>
        <taxon>Pseudomonadati</taxon>
        <taxon>Pseudomonadota</taxon>
        <taxon>Gammaproteobacteria</taxon>
        <taxon>Enterobacterales</taxon>
        <taxon>Pectobacteriaceae</taxon>
        <taxon>Brenneria</taxon>
    </lineage>
</organism>
<accession>A0A2U1UTL7</accession>
<dbReference type="EMBL" id="QDKK01000006">
    <property type="protein sequence ID" value="PWC25015.1"/>
    <property type="molecule type" value="Genomic_DNA"/>
</dbReference>
<dbReference type="EMBL" id="CP034036">
    <property type="protein sequence ID" value="QCR02982.1"/>
    <property type="molecule type" value="Genomic_DNA"/>
</dbReference>
<dbReference type="PANTHER" id="PTHR35340:SF5">
    <property type="entry name" value="ASST-DOMAIN-CONTAINING PROTEIN"/>
    <property type="match status" value="1"/>
</dbReference>
<evidence type="ECO:0000313" key="3">
    <source>
        <dbReference type="EMBL" id="QCR02982.1"/>
    </source>
</evidence>
<proteinExistence type="predicted"/>
<feature type="chain" id="PRO_5015762160" evidence="1">
    <location>
        <begin position="20"/>
        <end position="441"/>
    </location>
</feature>
<dbReference type="Gene3D" id="2.130.10.10">
    <property type="entry name" value="YVTN repeat-like/Quinoprotein amine dehydrogenase"/>
    <property type="match status" value="1"/>
</dbReference>
<dbReference type="InterPro" id="IPR053143">
    <property type="entry name" value="Arylsulfate_ST"/>
</dbReference>
<keyword evidence="5" id="KW-1185">Reference proteome</keyword>
<dbReference type="OrthoDB" id="264813at2"/>
<dbReference type="GO" id="GO:0004062">
    <property type="term" value="F:aryl sulfotransferase activity"/>
    <property type="evidence" value="ECO:0007669"/>
    <property type="project" value="InterPro"/>
</dbReference>
<reference evidence="2 4" key="1">
    <citation type="submission" date="2018-04" db="EMBL/GenBank/DDBJ databases">
        <title>Brenneria corticis sp.nov.</title>
        <authorList>
            <person name="Li Y."/>
        </authorList>
    </citation>
    <scope>NUCLEOTIDE SEQUENCE [LARGE SCALE GENOMIC DNA]</scope>
    <source>
        <strain evidence="2 4">LMG 2694</strain>
    </source>
</reference>
<evidence type="ECO:0000313" key="2">
    <source>
        <dbReference type="EMBL" id="PWC25015.1"/>
    </source>
</evidence>
<evidence type="ECO:0000256" key="1">
    <source>
        <dbReference type="SAM" id="SignalP"/>
    </source>
</evidence>
<dbReference type="InterPro" id="IPR011047">
    <property type="entry name" value="Quinoprotein_ADH-like_sf"/>
</dbReference>
<gene>
    <name evidence="2" type="ORF">DDT54_06980</name>
    <name evidence="3" type="ORF">EH206_01375</name>
</gene>
<dbReference type="Pfam" id="PF05935">
    <property type="entry name" value="Arylsulfotrans"/>
    <property type="match status" value="1"/>
</dbReference>
<dbReference type="AlphaFoldDB" id="A0A2U1UTL7"/>
<sequence length="441" mass="48536">MMKVLNLAAALLVSANVLAAPTIFPTGVTLYDPQKAWGHYTVFSGADHNSYLIDMNGNVARSWPYRGFPTEVLDPAVNQGRKGHAFVQLEARKERDRRSFGNGVNNHAVAELDWNGKVVWRWAGEKNVGNAHQHHEISRLANGNTLVLANKLHKVTGFKLDELIDDAIYEVDPGGKVVWRWLASEHLDEFGFTAEQLDLVRDTDLADYLHLNNARTLGANKWYDAGDARFHPDNIIIDSRQANFIAIIDKKTGGVAWSLGPNYVSSERSNPFAGTGAQLPRPVDQLSGLHDAKIIPKGLPGAGNILVFDNQGGSGYPAVAFRIATGTSRVVEIDPSTKQIVWEYRPGPSFFSAFTSLARRLPNGNTLITEGQSGRVFQVTAEGETVWEYVSPFFSNGRNSLYRATPIPYDWAPDGTPHSEQAVIPPSNAEFRVANKGKHRG</sequence>
<dbReference type="RefSeq" id="WP_009111040.1">
    <property type="nucleotide sequence ID" value="NZ_CP034036.1"/>
</dbReference>
<name>A0A2U1UTL7_9GAMM</name>